<evidence type="ECO:0000313" key="2">
    <source>
        <dbReference type="Proteomes" id="UP000887013"/>
    </source>
</evidence>
<evidence type="ECO:0000313" key="1">
    <source>
        <dbReference type="EMBL" id="GFT91391.1"/>
    </source>
</evidence>
<dbReference type="EMBL" id="BMAW01025201">
    <property type="protein sequence ID" value="GFT91391.1"/>
    <property type="molecule type" value="Genomic_DNA"/>
</dbReference>
<gene>
    <name evidence="1" type="ORF">NPIL_238291</name>
</gene>
<reference evidence="1" key="1">
    <citation type="submission" date="2020-08" db="EMBL/GenBank/DDBJ databases">
        <title>Multicomponent nature underlies the extraordinary mechanical properties of spider dragline silk.</title>
        <authorList>
            <person name="Kono N."/>
            <person name="Nakamura H."/>
            <person name="Mori M."/>
            <person name="Yoshida Y."/>
            <person name="Ohtoshi R."/>
            <person name="Malay A.D."/>
            <person name="Moran D.A.P."/>
            <person name="Tomita M."/>
            <person name="Numata K."/>
            <person name="Arakawa K."/>
        </authorList>
    </citation>
    <scope>NUCLEOTIDE SEQUENCE</scope>
</reference>
<keyword evidence="2" id="KW-1185">Reference proteome</keyword>
<comment type="caution">
    <text evidence="1">The sequence shown here is derived from an EMBL/GenBank/DDBJ whole genome shotgun (WGS) entry which is preliminary data.</text>
</comment>
<name>A0A8X6U4Q6_NEPPI</name>
<dbReference type="AlphaFoldDB" id="A0A8X6U4Q6"/>
<protein>
    <submittedName>
        <fullName evidence="1">Uncharacterized protein</fullName>
    </submittedName>
</protein>
<proteinExistence type="predicted"/>
<dbReference type="Proteomes" id="UP000887013">
    <property type="component" value="Unassembled WGS sequence"/>
</dbReference>
<organism evidence="1 2">
    <name type="scientific">Nephila pilipes</name>
    <name type="common">Giant wood spider</name>
    <name type="synonym">Nephila maculata</name>
    <dbReference type="NCBI Taxonomy" id="299642"/>
    <lineage>
        <taxon>Eukaryota</taxon>
        <taxon>Metazoa</taxon>
        <taxon>Ecdysozoa</taxon>
        <taxon>Arthropoda</taxon>
        <taxon>Chelicerata</taxon>
        <taxon>Arachnida</taxon>
        <taxon>Araneae</taxon>
        <taxon>Araneomorphae</taxon>
        <taxon>Entelegynae</taxon>
        <taxon>Araneoidea</taxon>
        <taxon>Nephilidae</taxon>
        <taxon>Nephila</taxon>
    </lineage>
</organism>
<sequence>MPFPDFVDAVAPSPLSSVGCLDQSWRTAFLFLQFRPSPPLELPCGDSVTKDDGDILHVNDSSSRKNDDYSSEIDKQPHLHIFEGHRGNHFHLSDWRDVFLDLFHKE</sequence>
<accession>A0A8X6U4Q6</accession>